<comment type="similarity">
    <text evidence="3">Belongs to the prokaryotic molybdopterin-containing oxidoreductase family.</text>
</comment>
<keyword evidence="6" id="KW-0479">Metal-binding</keyword>
<comment type="cofactor">
    <cofactor evidence="1">
        <name>Mo-bis(molybdopterin guanine dinucleotide)</name>
        <dbReference type="ChEBI" id="CHEBI:60539"/>
    </cofactor>
</comment>
<evidence type="ECO:0000259" key="10">
    <source>
        <dbReference type="Pfam" id="PF00384"/>
    </source>
</evidence>
<feature type="domain" description="Molybdopterin oxidoreductase" evidence="10">
    <location>
        <begin position="122"/>
        <end position="497"/>
    </location>
</feature>
<dbReference type="KEGG" id="sfol:H3H32_02860"/>
<proteinExistence type="inferred from homology"/>
<gene>
    <name evidence="12" type="ORF">H3H32_02860</name>
</gene>
<dbReference type="Pfam" id="PF00384">
    <property type="entry name" value="Molybdopterin"/>
    <property type="match status" value="1"/>
</dbReference>
<evidence type="ECO:0000256" key="7">
    <source>
        <dbReference type="ARBA" id="ARBA00023002"/>
    </source>
</evidence>
<dbReference type="GO" id="GO:0030151">
    <property type="term" value="F:molybdenum ion binding"/>
    <property type="evidence" value="ECO:0007669"/>
    <property type="project" value="InterPro"/>
</dbReference>
<dbReference type="InterPro" id="IPR037951">
    <property type="entry name" value="MopB_CT_YdeP"/>
</dbReference>
<keyword evidence="8" id="KW-0408">Iron</keyword>
<dbReference type="Pfam" id="PF01568">
    <property type="entry name" value="Molydop_binding"/>
    <property type="match status" value="1"/>
</dbReference>
<feature type="domain" description="Molybdopterin dinucleotide-binding" evidence="11">
    <location>
        <begin position="665"/>
        <end position="769"/>
    </location>
</feature>
<evidence type="ECO:0000259" key="11">
    <source>
        <dbReference type="Pfam" id="PF01568"/>
    </source>
</evidence>
<dbReference type="InterPro" id="IPR010046">
    <property type="entry name" value="Mopterin_OxRdtse_a_bac"/>
</dbReference>
<comment type="cofactor">
    <cofactor evidence="2">
        <name>[4Fe-4S] cluster</name>
        <dbReference type="ChEBI" id="CHEBI:49883"/>
    </cofactor>
</comment>
<evidence type="ECO:0000256" key="6">
    <source>
        <dbReference type="ARBA" id="ARBA00022723"/>
    </source>
</evidence>
<dbReference type="CDD" id="cd02787">
    <property type="entry name" value="MopB_CT_ydeP"/>
    <property type="match status" value="1"/>
</dbReference>
<protein>
    <submittedName>
        <fullName evidence="12">FdhF/YdeP family oxidoreductase</fullName>
    </submittedName>
</protein>
<dbReference type="GO" id="GO:0045333">
    <property type="term" value="P:cellular respiration"/>
    <property type="evidence" value="ECO:0007669"/>
    <property type="project" value="UniProtKB-ARBA"/>
</dbReference>
<accession>A0A7G5GYH3</accession>
<organism evidence="12 13">
    <name type="scientific">Spirosoma foliorum</name>
    <dbReference type="NCBI Taxonomy" id="2710596"/>
    <lineage>
        <taxon>Bacteria</taxon>
        <taxon>Pseudomonadati</taxon>
        <taxon>Bacteroidota</taxon>
        <taxon>Cytophagia</taxon>
        <taxon>Cytophagales</taxon>
        <taxon>Cytophagaceae</taxon>
        <taxon>Spirosoma</taxon>
    </lineage>
</organism>
<dbReference type="Gene3D" id="2.40.40.20">
    <property type="match status" value="1"/>
</dbReference>
<keyword evidence="5" id="KW-0500">Molybdenum</keyword>
<dbReference type="GO" id="GO:0043546">
    <property type="term" value="F:molybdopterin cofactor binding"/>
    <property type="evidence" value="ECO:0007669"/>
    <property type="project" value="InterPro"/>
</dbReference>
<evidence type="ECO:0000256" key="5">
    <source>
        <dbReference type="ARBA" id="ARBA00022505"/>
    </source>
</evidence>
<evidence type="ECO:0000256" key="2">
    <source>
        <dbReference type="ARBA" id="ARBA00001966"/>
    </source>
</evidence>
<evidence type="ECO:0000256" key="1">
    <source>
        <dbReference type="ARBA" id="ARBA00001942"/>
    </source>
</evidence>
<dbReference type="RefSeq" id="WP_182461171.1">
    <property type="nucleotide sequence ID" value="NZ_CP059732.1"/>
</dbReference>
<dbReference type="InterPro" id="IPR050123">
    <property type="entry name" value="Prok_molybdopt-oxidoreductase"/>
</dbReference>
<evidence type="ECO:0000313" key="12">
    <source>
        <dbReference type="EMBL" id="QMW03915.1"/>
    </source>
</evidence>
<sequence length="780" mass="85833">MEQNTPPEELTGELEVGKPYTEAAGVEAIVKSLEHIRNGTGLIRGLKVLADLNQKDGFDCPSCAWPDPDGHRSTLGEYCESGAKAVADEIMTKHSASPVLFQRYSVAELLQKSDLWLGQQGRLTQPMILKPGATHYEPISWDKAMQLIASQLNALDSPDEAIFYTSGRTSNEAAFLYQLFVRMFGTNNMPDCSNMCHESTSVALADSLGLGKASVTYEDYEKADVIMIIGQNPGTNAPRMLTPLEQAKRNGAKIIAVNPLHEAGLLSFKYPQSVRDVVFGGQKLTDLFLQVPINSDLALVKAMCKLLLEEEKKSPGKVLDQQFIKQYTSGYEAFVKSLDQFELSDLAAQCGQTIAQIQEAVDLFKYTPKLIICWAMGLTQHRNAVETINEVINLLLLKGSIGIEGGGASPIRGHSNVQGDRTMGIWEKPKPEFLDALKRVFAFEPPRENGYDTVAAVKAMHEGKAKIFFGLGGNFAMAVSDTNYTAEALKTCKLTVHVSTKLNRSHLIHGETALILPCLGRTDHDMQATGEQFVSCESTTGVVAQSHGVVEPSSAYLKSEVAIIGELAKAVFCNLDGHVRADKPNYPDVAIQTTFWDALVANYDGIRDLIEQVVPGFDNYNARVRIPGGFYIPNGPRVREFKTKDGKAHFTVNTPTHHDLQPGELLLMTIRSHDQFNTTVYGNDDRYRGIYNERRVVFMNPDDIANRGLREKQVVDLHSQYNGKQRTAHRFVVVPYSIPRGCAAAYFPETNVLVPIDSKADKSNTPTSKSIIVTVTPSVG</sequence>
<dbReference type="InterPro" id="IPR041953">
    <property type="entry name" value="YdeP_MopB"/>
</dbReference>
<evidence type="ECO:0000256" key="3">
    <source>
        <dbReference type="ARBA" id="ARBA00010312"/>
    </source>
</evidence>
<dbReference type="GO" id="GO:0051539">
    <property type="term" value="F:4 iron, 4 sulfur cluster binding"/>
    <property type="evidence" value="ECO:0007669"/>
    <property type="project" value="UniProtKB-KW"/>
</dbReference>
<evidence type="ECO:0000256" key="4">
    <source>
        <dbReference type="ARBA" id="ARBA00022485"/>
    </source>
</evidence>
<dbReference type="InterPro" id="IPR009010">
    <property type="entry name" value="Asp_de-COase-like_dom_sf"/>
</dbReference>
<dbReference type="Proteomes" id="UP000515369">
    <property type="component" value="Chromosome"/>
</dbReference>
<dbReference type="AlphaFoldDB" id="A0A7G5GYH3"/>
<dbReference type="Gene3D" id="3.40.50.740">
    <property type="match status" value="1"/>
</dbReference>
<dbReference type="InterPro" id="IPR006657">
    <property type="entry name" value="MoPterin_dinucl-bd_dom"/>
</dbReference>
<evidence type="ECO:0000256" key="9">
    <source>
        <dbReference type="ARBA" id="ARBA00023014"/>
    </source>
</evidence>
<dbReference type="GO" id="GO:0016020">
    <property type="term" value="C:membrane"/>
    <property type="evidence" value="ECO:0007669"/>
    <property type="project" value="TreeGrafter"/>
</dbReference>
<keyword evidence="9" id="KW-0411">Iron-sulfur</keyword>
<evidence type="ECO:0000256" key="8">
    <source>
        <dbReference type="ARBA" id="ARBA00023004"/>
    </source>
</evidence>
<dbReference type="PANTHER" id="PTHR43105">
    <property type="entry name" value="RESPIRATORY NITRATE REDUCTASE"/>
    <property type="match status" value="1"/>
</dbReference>
<dbReference type="Gene3D" id="3.40.228.10">
    <property type="entry name" value="Dimethylsulfoxide Reductase, domain 2"/>
    <property type="match status" value="1"/>
</dbReference>
<dbReference type="PANTHER" id="PTHR43105:SF4">
    <property type="entry name" value="PROTEIN YDEP"/>
    <property type="match status" value="1"/>
</dbReference>
<dbReference type="NCBIfam" id="TIGR01701">
    <property type="entry name" value="Fdhalpha-like"/>
    <property type="match status" value="1"/>
</dbReference>
<keyword evidence="7" id="KW-0560">Oxidoreductase</keyword>
<dbReference type="CDD" id="cd02767">
    <property type="entry name" value="MopB_ydeP"/>
    <property type="match status" value="1"/>
</dbReference>
<name>A0A7G5GYH3_9BACT</name>
<keyword evidence="4" id="KW-0004">4Fe-4S</keyword>
<dbReference type="PIRSF" id="PIRSF000144">
    <property type="entry name" value="CbbBc"/>
    <property type="match status" value="1"/>
</dbReference>
<evidence type="ECO:0000313" key="13">
    <source>
        <dbReference type="Proteomes" id="UP000515369"/>
    </source>
</evidence>
<dbReference type="GO" id="GO:0008863">
    <property type="term" value="F:formate dehydrogenase (NAD+) activity"/>
    <property type="evidence" value="ECO:0007669"/>
    <property type="project" value="InterPro"/>
</dbReference>
<dbReference type="SUPFAM" id="SSF50692">
    <property type="entry name" value="ADC-like"/>
    <property type="match status" value="1"/>
</dbReference>
<dbReference type="SUPFAM" id="SSF53706">
    <property type="entry name" value="Formate dehydrogenase/DMSO reductase, domains 1-3"/>
    <property type="match status" value="1"/>
</dbReference>
<reference evidence="12 13" key="1">
    <citation type="submission" date="2020-07" db="EMBL/GenBank/DDBJ databases">
        <title>Spirosoma foliorum sp. nov., isolated from the leaves on the Nejang mountain Korea, Republic of.</title>
        <authorList>
            <person name="Ho H."/>
            <person name="Lee Y.-J."/>
            <person name="Nurcahyanto D.-A."/>
            <person name="Kim S.-G."/>
        </authorList>
    </citation>
    <scope>NUCLEOTIDE SEQUENCE [LARGE SCALE GENOMIC DNA]</scope>
    <source>
        <strain evidence="12 13">PL0136</strain>
    </source>
</reference>
<dbReference type="InterPro" id="IPR006656">
    <property type="entry name" value="Mopterin_OxRdtase"/>
</dbReference>
<dbReference type="EMBL" id="CP059732">
    <property type="protein sequence ID" value="QMW03915.1"/>
    <property type="molecule type" value="Genomic_DNA"/>
</dbReference>
<keyword evidence="13" id="KW-1185">Reference proteome</keyword>